<dbReference type="SUPFAM" id="SSF81606">
    <property type="entry name" value="PP2C-like"/>
    <property type="match status" value="1"/>
</dbReference>
<evidence type="ECO:0000313" key="9">
    <source>
        <dbReference type="Proteomes" id="UP000818323"/>
    </source>
</evidence>
<dbReference type="Gene3D" id="1.10.510.10">
    <property type="entry name" value="Transferase(Phosphotransferase) domain 1"/>
    <property type="match status" value="1"/>
</dbReference>
<dbReference type="InterPro" id="IPR001932">
    <property type="entry name" value="PPM-type_phosphatase-like_dom"/>
</dbReference>
<dbReference type="InterPro" id="IPR008266">
    <property type="entry name" value="Tyr_kinase_AS"/>
</dbReference>
<keyword evidence="9" id="KW-1185">Reference proteome</keyword>
<proteinExistence type="predicted"/>
<keyword evidence="4" id="KW-0067">ATP-binding</keyword>
<dbReference type="CDD" id="cd00143">
    <property type="entry name" value="PP2Cc"/>
    <property type="match status" value="1"/>
</dbReference>
<protein>
    <submittedName>
        <fullName evidence="8">Protein kinase</fullName>
    </submittedName>
</protein>
<comment type="caution">
    <text evidence="8">The sequence shown here is derived from an EMBL/GenBank/DDBJ whole genome shotgun (WGS) entry which is preliminary data.</text>
</comment>
<keyword evidence="1" id="KW-0808">Transferase</keyword>
<dbReference type="SUPFAM" id="SSF56112">
    <property type="entry name" value="Protein kinase-like (PK-like)"/>
    <property type="match status" value="1"/>
</dbReference>
<dbReference type="PROSITE" id="PS00109">
    <property type="entry name" value="PROTEIN_KINASE_TYR"/>
    <property type="match status" value="1"/>
</dbReference>
<evidence type="ECO:0000259" key="6">
    <source>
        <dbReference type="PROSITE" id="PS50011"/>
    </source>
</evidence>
<keyword evidence="3 8" id="KW-0418">Kinase</keyword>
<evidence type="ECO:0000259" key="7">
    <source>
        <dbReference type="PROSITE" id="PS51746"/>
    </source>
</evidence>
<dbReference type="RefSeq" id="WP_161725324.1">
    <property type="nucleotide sequence ID" value="NZ_JAAAXI010000018.1"/>
</dbReference>
<gene>
    <name evidence="8" type="ORF">GR303_20350</name>
</gene>
<feature type="domain" description="PPM-type phosphatase" evidence="7">
    <location>
        <begin position="8"/>
        <end position="239"/>
    </location>
</feature>
<keyword evidence="5" id="KW-0472">Membrane</keyword>
<dbReference type="InterPro" id="IPR000719">
    <property type="entry name" value="Prot_kinase_dom"/>
</dbReference>
<evidence type="ECO:0000256" key="4">
    <source>
        <dbReference type="ARBA" id="ARBA00022840"/>
    </source>
</evidence>
<dbReference type="SMART" id="SM00332">
    <property type="entry name" value="PP2Cc"/>
    <property type="match status" value="1"/>
</dbReference>
<dbReference type="Pfam" id="PF13672">
    <property type="entry name" value="PP2C_2"/>
    <property type="match status" value="1"/>
</dbReference>
<organism evidence="8 9">
    <name type="scientific">Microvirga arsenatis</name>
    <dbReference type="NCBI Taxonomy" id="2692265"/>
    <lineage>
        <taxon>Bacteria</taxon>
        <taxon>Pseudomonadati</taxon>
        <taxon>Pseudomonadota</taxon>
        <taxon>Alphaproteobacteria</taxon>
        <taxon>Hyphomicrobiales</taxon>
        <taxon>Methylobacteriaceae</taxon>
        <taxon>Microvirga</taxon>
    </lineage>
</organism>
<feature type="transmembrane region" description="Helical" evidence="5">
    <location>
        <begin position="552"/>
        <end position="572"/>
    </location>
</feature>
<dbReference type="GO" id="GO:0016301">
    <property type="term" value="F:kinase activity"/>
    <property type="evidence" value="ECO:0007669"/>
    <property type="project" value="UniProtKB-KW"/>
</dbReference>
<sequence>MTQPLTVSIGQHSEKGHKEANHDFHGALIPTGSALALKGIAVAIADGISTSSVSHIAAESAVKSFLTDYYCTSDAWSVKTAARRVISATNSWLHAETRRSQCSVDMDRGYVCTFTAMILKSCLAHVFHIGDCRVSRLAGCVLEPLTNDHRVIVSSQQSYLSRALGAKPSVEIDYTTVPLQVGDTFILSSDGVHEHVSGAAVVAAIKAHADDLDRAACTIVDEALRAGSRDNLTVQIVRIEAVPDGNAGEFITGVAELGPSAPPEPGNLLDGYRIVRELHSSSRSHVYLAFDTQTQKPVALKLPSTELRNDADHLKRFIMEEWIARRMNSPHVLKAQAQSRKRSRLYVVTEYVEGRTLAQWMIDHPHPDLDTVRDIAEQIVKGLHAFHRLEMLHQDLRPQNVMIDQSGTVKIIDFGSARVAGVVEAAPEAIHDDVLGTAQYAAPEYFAGERGTWRSDLFSLGVIVYQMLTSRLPYGAEVSKIRSPMQQRRLRYVPASEINPEVPEWMDHALRKALHPNPMKRYDALSEFTFDLRHPNPTLLKPAPLAQRNPVTFWKCVSGALSLAVILLLWHLTIIA</sequence>
<keyword evidence="5" id="KW-1133">Transmembrane helix</keyword>
<evidence type="ECO:0000256" key="2">
    <source>
        <dbReference type="ARBA" id="ARBA00022741"/>
    </source>
</evidence>
<name>A0ABW9Z2F2_9HYPH</name>
<accession>A0ABW9Z2F2</accession>
<keyword evidence="2" id="KW-0547">Nucleotide-binding</keyword>
<dbReference type="SMART" id="SM00331">
    <property type="entry name" value="PP2C_SIG"/>
    <property type="match status" value="1"/>
</dbReference>
<evidence type="ECO:0000256" key="5">
    <source>
        <dbReference type="SAM" id="Phobius"/>
    </source>
</evidence>
<dbReference type="Gene3D" id="3.30.200.20">
    <property type="entry name" value="Phosphorylase Kinase, domain 1"/>
    <property type="match status" value="1"/>
</dbReference>
<dbReference type="CDD" id="cd14014">
    <property type="entry name" value="STKc_PknB_like"/>
    <property type="match status" value="1"/>
</dbReference>
<evidence type="ECO:0000313" key="8">
    <source>
        <dbReference type="EMBL" id="NBJ26700.1"/>
    </source>
</evidence>
<dbReference type="PROSITE" id="PS51746">
    <property type="entry name" value="PPM_2"/>
    <property type="match status" value="1"/>
</dbReference>
<evidence type="ECO:0000256" key="3">
    <source>
        <dbReference type="ARBA" id="ARBA00022777"/>
    </source>
</evidence>
<reference evidence="8 9" key="1">
    <citation type="submission" date="2020-01" db="EMBL/GenBank/DDBJ databases">
        <title>Microvirga sp. nov., an arsenate reduction bacterium isolated from Tibet hotspring sediments.</title>
        <authorList>
            <person name="Yuan C.-G."/>
        </authorList>
    </citation>
    <scope>NUCLEOTIDE SEQUENCE [LARGE SCALE GENOMIC DNA]</scope>
    <source>
        <strain evidence="8 9">SYSU G3D203</strain>
    </source>
</reference>
<dbReference type="PANTHER" id="PTHR43289:SF6">
    <property type="entry name" value="SERINE_THREONINE-PROTEIN KINASE NEKL-3"/>
    <property type="match status" value="1"/>
</dbReference>
<dbReference type="PROSITE" id="PS50011">
    <property type="entry name" value="PROTEIN_KINASE_DOM"/>
    <property type="match status" value="1"/>
</dbReference>
<dbReference type="PANTHER" id="PTHR43289">
    <property type="entry name" value="MITOGEN-ACTIVATED PROTEIN KINASE KINASE KINASE 20-RELATED"/>
    <property type="match status" value="1"/>
</dbReference>
<keyword evidence="5" id="KW-0812">Transmembrane</keyword>
<evidence type="ECO:0000256" key="1">
    <source>
        <dbReference type="ARBA" id="ARBA00022679"/>
    </source>
</evidence>
<dbReference type="InterPro" id="IPR011009">
    <property type="entry name" value="Kinase-like_dom_sf"/>
</dbReference>
<dbReference type="InterPro" id="IPR036457">
    <property type="entry name" value="PPM-type-like_dom_sf"/>
</dbReference>
<dbReference type="Proteomes" id="UP000818323">
    <property type="component" value="Unassembled WGS sequence"/>
</dbReference>
<feature type="domain" description="Protein kinase" evidence="6">
    <location>
        <begin position="272"/>
        <end position="539"/>
    </location>
</feature>
<dbReference type="Pfam" id="PF00069">
    <property type="entry name" value="Pkinase"/>
    <property type="match status" value="1"/>
</dbReference>
<dbReference type="Gene3D" id="3.60.40.10">
    <property type="entry name" value="PPM-type phosphatase domain"/>
    <property type="match status" value="1"/>
</dbReference>
<dbReference type="EMBL" id="JAAAXJ010000017">
    <property type="protein sequence ID" value="NBJ26700.1"/>
    <property type="molecule type" value="Genomic_DNA"/>
</dbReference>